<dbReference type="HOGENOM" id="CLU_1079402_0_0_1"/>
<evidence type="ECO:0000313" key="3">
    <source>
        <dbReference type="Proteomes" id="UP000013827"/>
    </source>
</evidence>
<dbReference type="AlphaFoldDB" id="A0A0D3HZ47"/>
<feature type="region of interest" description="Disordered" evidence="1">
    <location>
        <begin position="1"/>
        <end position="44"/>
    </location>
</feature>
<proteinExistence type="predicted"/>
<reference evidence="3" key="1">
    <citation type="journal article" date="2013" name="Nature">
        <title>Pan genome of the phytoplankton Emiliania underpins its global distribution.</title>
        <authorList>
            <person name="Read B.A."/>
            <person name="Kegel J."/>
            <person name="Klute M.J."/>
            <person name="Kuo A."/>
            <person name="Lefebvre S.C."/>
            <person name="Maumus F."/>
            <person name="Mayer C."/>
            <person name="Miller J."/>
            <person name="Monier A."/>
            <person name="Salamov A."/>
            <person name="Young J."/>
            <person name="Aguilar M."/>
            <person name="Claverie J.M."/>
            <person name="Frickenhaus S."/>
            <person name="Gonzalez K."/>
            <person name="Herman E.K."/>
            <person name="Lin Y.C."/>
            <person name="Napier J."/>
            <person name="Ogata H."/>
            <person name="Sarno A.F."/>
            <person name="Shmutz J."/>
            <person name="Schroeder D."/>
            <person name="de Vargas C."/>
            <person name="Verret F."/>
            <person name="von Dassow P."/>
            <person name="Valentin K."/>
            <person name="Van de Peer Y."/>
            <person name="Wheeler G."/>
            <person name="Dacks J.B."/>
            <person name="Delwiche C.F."/>
            <person name="Dyhrman S.T."/>
            <person name="Glockner G."/>
            <person name="John U."/>
            <person name="Richards T."/>
            <person name="Worden A.Z."/>
            <person name="Zhang X."/>
            <person name="Grigoriev I.V."/>
            <person name="Allen A.E."/>
            <person name="Bidle K."/>
            <person name="Borodovsky M."/>
            <person name="Bowler C."/>
            <person name="Brownlee C."/>
            <person name="Cock J.M."/>
            <person name="Elias M."/>
            <person name="Gladyshev V.N."/>
            <person name="Groth M."/>
            <person name="Guda C."/>
            <person name="Hadaegh A."/>
            <person name="Iglesias-Rodriguez M.D."/>
            <person name="Jenkins J."/>
            <person name="Jones B.M."/>
            <person name="Lawson T."/>
            <person name="Leese F."/>
            <person name="Lindquist E."/>
            <person name="Lobanov A."/>
            <person name="Lomsadze A."/>
            <person name="Malik S.B."/>
            <person name="Marsh M.E."/>
            <person name="Mackinder L."/>
            <person name="Mock T."/>
            <person name="Mueller-Roeber B."/>
            <person name="Pagarete A."/>
            <person name="Parker M."/>
            <person name="Probert I."/>
            <person name="Quesneville H."/>
            <person name="Raines C."/>
            <person name="Rensing S.A."/>
            <person name="Riano-Pachon D.M."/>
            <person name="Richier S."/>
            <person name="Rokitta S."/>
            <person name="Shiraiwa Y."/>
            <person name="Soanes D.M."/>
            <person name="van der Giezen M."/>
            <person name="Wahlund T.M."/>
            <person name="Williams B."/>
            <person name="Wilson W."/>
            <person name="Wolfe G."/>
            <person name="Wurch L.L."/>
        </authorList>
    </citation>
    <scope>NUCLEOTIDE SEQUENCE</scope>
</reference>
<sequence>MPPSPPSRAAAASPPPAGSASQSPRPSSAEAPQIRAKPAAPPPLVAAKSAIDVFRKLRGFLRRTSSERVSPPDSELDEGSSTSFNELSAERTWERLSRAPAPNLAPPDALPVDLGVGNGTEWTRIGGGDYVTTCTHRATRRNACVKATRDAAAAGREAQLLSKVRSPAVPELLGSATFGSWHYHAVALAPDHLPWLDGDWIPRIARAALDDATSSEEDEESLGCARSWLGLDPAVRREDVAALLSPPLTAAQRAVILR</sequence>
<reference evidence="2" key="2">
    <citation type="submission" date="2024-10" db="UniProtKB">
        <authorList>
            <consortium name="EnsemblProtists"/>
        </authorList>
    </citation>
    <scope>IDENTIFICATION</scope>
</reference>
<organism evidence="2 3">
    <name type="scientific">Emiliania huxleyi (strain CCMP1516)</name>
    <dbReference type="NCBI Taxonomy" id="280463"/>
    <lineage>
        <taxon>Eukaryota</taxon>
        <taxon>Haptista</taxon>
        <taxon>Haptophyta</taxon>
        <taxon>Prymnesiophyceae</taxon>
        <taxon>Isochrysidales</taxon>
        <taxon>Noelaerhabdaceae</taxon>
        <taxon>Emiliania</taxon>
    </lineage>
</organism>
<evidence type="ECO:0000313" key="2">
    <source>
        <dbReference type="EnsemblProtists" id="EOD04282"/>
    </source>
</evidence>
<dbReference type="EnsemblProtists" id="EOD04282">
    <property type="protein sequence ID" value="EOD04282"/>
    <property type="gene ID" value="EMIHUDRAFT_250628"/>
</dbReference>
<evidence type="ECO:0000256" key="1">
    <source>
        <dbReference type="SAM" id="MobiDB-lite"/>
    </source>
</evidence>
<name>A0A0D3HZ47_EMIH1</name>
<dbReference type="KEGG" id="ehx:EMIHUDRAFT_250628"/>
<evidence type="ECO:0008006" key="4">
    <source>
        <dbReference type="Google" id="ProtNLM"/>
    </source>
</evidence>
<dbReference type="Proteomes" id="UP000013827">
    <property type="component" value="Unassembled WGS sequence"/>
</dbReference>
<dbReference type="GeneID" id="17250431"/>
<dbReference type="RefSeq" id="XP_005756711.1">
    <property type="nucleotide sequence ID" value="XM_005756654.1"/>
</dbReference>
<accession>A0A0D3HZ47</accession>
<dbReference type="PaxDb" id="2903-EOD04282"/>
<protein>
    <recommendedName>
        <fullName evidence="4">Protein kinase domain-containing protein</fullName>
    </recommendedName>
</protein>
<feature type="compositionally biased region" description="Low complexity" evidence="1">
    <location>
        <begin position="7"/>
        <end position="38"/>
    </location>
</feature>
<keyword evidence="3" id="KW-1185">Reference proteome</keyword>
<feature type="region of interest" description="Disordered" evidence="1">
    <location>
        <begin position="64"/>
        <end position="87"/>
    </location>
</feature>